<comment type="subcellular location">
    <subcellularLocation>
        <location evidence="9">Cytoplasm</location>
    </subcellularLocation>
</comment>
<accession>A0A4P8IFW3</accession>
<dbReference type="HAMAP" id="MF_00336">
    <property type="entry name" value="BioD"/>
    <property type="match status" value="1"/>
</dbReference>
<evidence type="ECO:0000313" key="10">
    <source>
        <dbReference type="EMBL" id="QCP36748.1"/>
    </source>
</evidence>
<evidence type="ECO:0000256" key="2">
    <source>
        <dbReference type="ARBA" id="ARBA00022598"/>
    </source>
</evidence>
<evidence type="ECO:0000256" key="3">
    <source>
        <dbReference type="ARBA" id="ARBA00022723"/>
    </source>
</evidence>
<dbReference type="EC" id="6.3.3.3" evidence="9"/>
<comment type="caution">
    <text evidence="9">Lacks conserved residue(s) required for the propagation of feature annotation.</text>
</comment>
<dbReference type="GO" id="GO:0000287">
    <property type="term" value="F:magnesium ion binding"/>
    <property type="evidence" value="ECO:0007669"/>
    <property type="project" value="UniProtKB-UniRule"/>
</dbReference>
<dbReference type="Pfam" id="PF13500">
    <property type="entry name" value="AAA_26"/>
    <property type="match status" value="1"/>
</dbReference>
<evidence type="ECO:0000256" key="5">
    <source>
        <dbReference type="ARBA" id="ARBA00022756"/>
    </source>
</evidence>
<dbReference type="GO" id="GO:0005829">
    <property type="term" value="C:cytosol"/>
    <property type="evidence" value="ECO:0007669"/>
    <property type="project" value="TreeGrafter"/>
</dbReference>
<feature type="binding site" evidence="9">
    <location>
        <position position="17"/>
    </location>
    <ligand>
        <name>Mg(2+)</name>
        <dbReference type="ChEBI" id="CHEBI:18420"/>
    </ligand>
</feature>
<keyword evidence="3 9" id="KW-0479">Metal-binding</keyword>
<feature type="active site" evidence="9">
    <location>
        <position position="38"/>
    </location>
</feature>
<evidence type="ECO:0000256" key="4">
    <source>
        <dbReference type="ARBA" id="ARBA00022741"/>
    </source>
</evidence>
<keyword evidence="5 9" id="KW-0093">Biotin biosynthesis</keyword>
<keyword evidence="11" id="KW-1185">Reference proteome</keyword>
<keyword evidence="7 9" id="KW-0460">Magnesium</keyword>
<dbReference type="GO" id="GO:0004141">
    <property type="term" value="F:dethiobiotin synthase activity"/>
    <property type="evidence" value="ECO:0007669"/>
    <property type="project" value="UniProtKB-UniRule"/>
</dbReference>
<evidence type="ECO:0000256" key="7">
    <source>
        <dbReference type="ARBA" id="ARBA00022842"/>
    </source>
</evidence>
<evidence type="ECO:0000256" key="6">
    <source>
        <dbReference type="ARBA" id="ARBA00022840"/>
    </source>
</evidence>
<feature type="binding site" evidence="9">
    <location>
        <begin position="180"/>
        <end position="181"/>
    </location>
    <ligand>
        <name>ATP</name>
        <dbReference type="ChEBI" id="CHEBI:30616"/>
    </ligand>
</feature>
<dbReference type="InterPro" id="IPR027417">
    <property type="entry name" value="P-loop_NTPase"/>
</dbReference>
<feature type="binding site" evidence="9">
    <location>
        <begin position="116"/>
        <end position="119"/>
    </location>
    <ligand>
        <name>ATP</name>
        <dbReference type="ChEBI" id="CHEBI:30616"/>
    </ligand>
</feature>
<dbReference type="SUPFAM" id="SSF52540">
    <property type="entry name" value="P-loop containing nucleoside triphosphate hydrolases"/>
    <property type="match status" value="1"/>
</dbReference>
<keyword evidence="2 9" id="KW-0436">Ligase</keyword>
<dbReference type="Proteomes" id="UP000298653">
    <property type="component" value="Chromosome"/>
</dbReference>
<dbReference type="CDD" id="cd03109">
    <property type="entry name" value="DTBS"/>
    <property type="match status" value="1"/>
</dbReference>
<evidence type="ECO:0000313" key="11">
    <source>
        <dbReference type="Proteomes" id="UP000298653"/>
    </source>
</evidence>
<reference evidence="10 11" key="1">
    <citation type="submission" date="2019-05" db="EMBL/GenBank/DDBJ databases">
        <title>Complete genome sequencing of Anaerostipes rhamnosivorans.</title>
        <authorList>
            <person name="Bui T.P.N."/>
            <person name="de Vos W.M."/>
        </authorList>
    </citation>
    <scope>NUCLEOTIDE SEQUENCE [LARGE SCALE GENOMIC DNA]</scope>
    <source>
        <strain evidence="10 11">1y2</strain>
    </source>
</reference>
<feature type="binding site" evidence="9">
    <location>
        <position position="55"/>
    </location>
    <ligand>
        <name>ATP</name>
        <dbReference type="ChEBI" id="CHEBI:30616"/>
    </ligand>
</feature>
<dbReference type="PIRSF" id="PIRSF006755">
    <property type="entry name" value="DTB_synth"/>
    <property type="match status" value="1"/>
</dbReference>
<evidence type="ECO:0000256" key="9">
    <source>
        <dbReference type="HAMAP-Rule" id="MF_00336"/>
    </source>
</evidence>
<comment type="pathway">
    <text evidence="9">Cofactor biosynthesis; biotin biosynthesis; biotin from 7,8-diaminononanoate: step 1/2.</text>
</comment>
<keyword evidence="1 9" id="KW-0963">Cytoplasm</keyword>
<feature type="binding site" evidence="9">
    <location>
        <position position="55"/>
    </location>
    <ligand>
        <name>Mg(2+)</name>
        <dbReference type="ChEBI" id="CHEBI:18420"/>
    </ligand>
</feature>
<feature type="binding site" evidence="9">
    <location>
        <position position="116"/>
    </location>
    <ligand>
        <name>Mg(2+)</name>
        <dbReference type="ChEBI" id="CHEBI:18420"/>
    </ligand>
</feature>
<dbReference type="KEGG" id="arf:AR1Y2_3294"/>
<name>A0A4P8IFW3_9FIRM</name>
<protein>
    <recommendedName>
        <fullName evidence="9">ATP-dependent dethiobiotin synthetase BioD</fullName>
        <ecNumber evidence="9">6.3.3.3</ecNumber>
    </recommendedName>
    <alternativeName>
        <fullName evidence="9">DTB synthetase</fullName>
        <shortName evidence="9">DTBS</shortName>
    </alternativeName>
    <alternativeName>
        <fullName evidence="9">Dethiobiotin synthase</fullName>
    </alternativeName>
</protein>
<dbReference type="Gene3D" id="3.40.50.300">
    <property type="entry name" value="P-loop containing nucleotide triphosphate hydrolases"/>
    <property type="match status" value="1"/>
</dbReference>
<dbReference type="AlphaFoldDB" id="A0A4P8IFW3"/>
<dbReference type="PANTHER" id="PTHR43210">
    <property type="entry name" value="DETHIOBIOTIN SYNTHETASE"/>
    <property type="match status" value="1"/>
</dbReference>
<dbReference type="OrthoDB" id="9802097at2"/>
<organism evidence="10 11">
    <name type="scientific">Anaerostipes rhamnosivorans</name>
    <dbReference type="NCBI Taxonomy" id="1229621"/>
    <lineage>
        <taxon>Bacteria</taxon>
        <taxon>Bacillati</taxon>
        <taxon>Bacillota</taxon>
        <taxon>Clostridia</taxon>
        <taxon>Lachnospirales</taxon>
        <taxon>Lachnospiraceae</taxon>
        <taxon>Anaerostipes</taxon>
    </lineage>
</organism>
<comment type="catalytic activity">
    <reaction evidence="8">
        <text>(7R,8S)-8-amino-7-(carboxyamino)nonanoate + ATP = (4R,5S)-dethiobiotin + ADP + phosphate + H(+)</text>
        <dbReference type="Rhea" id="RHEA:63684"/>
        <dbReference type="ChEBI" id="CHEBI:15378"/>
        <dbReference type="ChEBI" id="CHEBI:30616"/>
        <dbReference type="ChEBI" id="CHEBI:43474"/>
        <dbReference type="ChEBI" id="CHEBI:149470"/>
        <dbReference type="ChEBI" id="CHEBI:149473"/>
        <dbReference type="ChEBI" id="CHEBI:456216"/>
    </reaction>
</comment>
<keyword evidence="4 9" id="KW-0547">Nucleotide-binding</keyword>
<comment type="cofactor">
    <cofactor evidence="9">
        <name>Mg(2+)</name>
        <dbReference type="ChEBI" id="CHEBI:18420"/>
    </cofactor>
</comment>
<dbReference type="GO" id="GO:0005524">
    <property type="term" value="F:ATP binding"/>
    <property type="evidence" value="ECO:0007669"/>
    <property type="project" value="UniProtKB-UniRule"/>
</dbReference>
<comment type="function">
    <text evidence="9">Catalyzes a mechanistically unusual reaction, the ATP-dependent insertion of CO2 between the N7 and N8 nitrogen atoms of 7,8-diaminopelargonic acid (DAPA, also called 7,8-diammoniononanoate) to form a ureido ring.</text>
</comment>
<feature type="binding site" evidence="9">
    <location>
        <begin position="13"/>
        <end position="18"/>
    </location>
    <ligand>
        <name>ATP</name>
        <dbReference type="ChEBI" id="CHEBI:30616"/>
    </ligand>
</feature>
<dbReference type="RefSeq" id="WP_137329926.1">
    <property type="nucleotide sequence ID" value="NZ_CP040058.1"/>
</dbReference>
<dbReference type="UniPathway" id="UPA00078">
    <property type="reaction ID" value="UER00161"/>
</dbReference>
<sequence>MKNGIFVTATGTDIGKTYISALLVKTLRRQGIDAGYFKPALSGAVWSEDRLVPGDADYVCRKSGLSGPPDQYVAYVYEPSVSPHLAAKMSGRPIEKDVVSQSFLEIQKRFDYVVAEGCGGIVCPLRADDDEMMMLTDVATLTGFQLLIVAPSGLGAIQAAVTTAEYAAMKGFEICGIVMNHFKRGDLIHEDNRYQIERLTGIKVTGVADDAEEIDVSCFL</sequence>
<dbReference type="EMBL" id="CP040058">
    <property type="protein sequence ID" value="QCP36748.1"/>
    <property type="molecule type" value="Genomic_DNA"/>
</dbReference>
<gene>
    <name evidence="9" type="primary">bioD</name>
    <name evidence="10" type="ORF">AR1Y2_3294</name>
</gene>
<dbReference type="PANTHER" id="PTHR43210:SF2">
    <property type="entry name" value="ATP-DEPENDENT DETHIOBIOTIN SYNTHETASE BIOD 2"/>
    <property type="match status" value="1"/>
</dbReference>
<keyword evidence="6 9" id="KW-0067">ATP-binding</keyword>
<comment type="catalytic activity">
    <reaction evidence="9">
        <text>(7R,8S)-7,8-diammoniononanoate + CO2 + ATP = (4R,5S)-dethiobiotin + ADP + phosphate + 3 H(+)</text>
        <dbReference type="Rhea" id="RHEA:15805"/>
        <dbReference type="ChEBI" id="CHEBI:15378"/>
        <dbReference type="ChEBI" id="CHEBI:16526"/>
        <dbReference type="ChEBI" id="CHEBI:30616"/>
        <dbReference type="ChEBI" id="CHEBI:43474"/>
        <dbReference type="ChEBI" id="CHEBI:149469"/>
        <dbReference type="ChEBI" id="CHEBI:149473"/>
        <dbReference type="ChEBI" id="CHEBI:456216"/>
        <dbReference type="EC" id="6.3.3.3"/>
    </reaction>
</comment>
<evidence type="ECO:0000256" key="8">
    <source>
        <dbReference type="ARBA" id="ARBA00047386"/>
    </source>
</evidence>
<comment type="similarity">
    <text evidence="9">Belongs to the dethiobiotin synthetase family.</text>
</comment>
<dbReference type="GO" id="GO:0009102">
    <property type="term" value="P:biotin biosynthetic process"/>
    <property type="evidence" value="ECO:0007669"/>
    <property type="project" value="UniProtKB-UniRule"/>
</dbReference>
<dbReference type="NCBIfam" id="TIGR00347">
    <property type="entry name" value="bioD"/>
    <property type="match status" value="1"/>
</dbReference>
<comment type="subunit">
    <text evidence="9">Homodimer.</text>
</comment>
<proteinExistence type="inferred from homology"/>
<evidence type="ECO:0000256" key="1">
    <source>
        <dbReference type="ARBA" id="ARBA00022490"/>
    </source>
</evidence>
<feature type="binding site" evidence="9">
    <location>
        <position position="42"/>
    </location>
    <ligand>
        <name>substrate</name>
    </ligand>
</feature>
<dbReference type="InterPro" id="IPR004472">
    <property type="entry name" value="DTB_synth_BioD"/>
</dbReference>